<protein>
    <submittedName>
        <fullName evidence="1">Acylaminoacyl-peptidase</fullName>
    </submittedName>
</protein>
<reference evidence="1" key="1">
    <citation type="submission" date="2013-08" db="EMBL/GenBank/DDBJ databases">
        <authorList>
            <person name="Mendez C."/>
            <person name="Richter M."/>
            <person name="Ferrer M."/>
            <person name="Sanchez J."/>
        </authorList>
    </citation>
    <scope>NUCLEOTIDE SEQUENCE</scope>
</reference>
<dbReference type="EMBL" id="AUZY01008357">
    <property type="protein sequence ID" value="EQD46163.1"/>
    <property type="molecule type" value="Genomic_DNA"/>
</dbReference>
<name>T0ZND8_9ZZZZ</name>
<organism evidence="1">
    <name type="scientific">mine drainage metagenome</name>
    <dbReference type="NCBI Taxonomy" id="410659"/>
    <lineage>
        <taxon>unclassified sequences</taxon>
        <taxon>metagenomes</taxon>
        <taxon>ecological metagenomes</taxon>
    </lineage>
</organism>
<evidence type="ECO:0000313" key="1">
    <source>
        <dbReference type="EMBL" id="EQD46163.1"/>
    </source>
</evidence>
<accession>T0ZND8</accession>
<feature type="non-terminal residue" evidence="1">
    <location>
        <position position="1"/>
    </location>
</feature>
<gene>
    <name evidence="1" type="ORF">B1B_12727</name>
</gene>
<sequence>KGDKEAPFIASKLKYRFDSQGFLRTRKRLAEISPKIRDLVQGDFDIVDIASNGRRTVFIATMADDDTGLQDVYDLNVTTGKYKKVTTGKGTASSVAVTQDGTVAYIGHREGKKPWVPTKLIFPEKGKIVEVGKSASSSVGCDLFVGPAESLVYDDGLFYLVGQNGGSSAVYSYGKSMKRLTKEKINIRCFDVSRGRLAYVYTSPAKPSILVFGKELDLNPGISGIEPREMKVNSQDAWI</sequence>
<dbReference type="AlphaFoldDB" id="T0ZND8"/>
<dbReference type="SUPFAM" id="SSF69304">
    <property type="entry name" value="Tricorn protease N-terminal domain"/>
    <property type="match status" value="1"/>
</dbReference>
<feature type="non-terminal residue" evidence="1">
    <location>
        <position position="239"/>
    </location>
</feature>
<reference evidence="1" key="2">
    <citation type="journal article" date="2014" name="ISME J.">
        <title>Microbial stratification in low pH oxic and suboxic macroscopic growths along an acid mine drainage.</title>
        <authorList>
            <person name="Mendez-Garcia C."/>
            <person name="Mesa V."/>
            <person name="Sprenger R.R."/>
            <person name="Richter M."/>
            <person name="Diez M.S."/>
            <person name="Solano J."/>
            <person name="Bargiela R."/>
            <person name="Golyshina O.V."/>
            <person name="Manteca A."/>
            <person name="Ramos J.L."/>
            <person name="Gallego J.R."/>
            <person name="Llorente I."/>
            <person name="Martins Dos Santos V.A."/>
            <person name="Jensen O.N."/>
            <person name="Pelaez A.I."/>
            <person name="Sanchez J."/>
            <person name="Ferrer M."/>
        </authorList>
    </citation>
    <scope>NUCLEOTIDE SEQUENCE</scope>
</reference>
<proteinExistence type="predicted"/>
<comment type="caution">
    <text evidence="1">The sequence shown here is derived from an EMBL/GenBank/DDBJ whole genome shotgun (WGS) entry which is preliminary data.</text>
</comment>